<sequence>NILNQLAFLVDISIEMYLNHLASTKFVFFQLIQSISDTLSRISTQSISTFWYYLETREDLIQSRIFDKKMTSDRISLLEICNGLTDKIYTGTKHKDSYRKDTFNDKFQFRVRIFLTNIFQFEDNTGLNKYFTLASRVVKESGPLKTNSWKDEVLQDIVKLNKILRDPYSCLKNPRALVNNCEMFKRLNDFLFEEEEAIKAPKSDPFLIKKSEPKDYLKQKYDDKMFFSENYWLSPFEETPRGPKYETMKKEDETYFMEHTLSKSRNHLLIQIYFISCLFYQLVGSNKKQLLKDINAPANIKHITDDATPESAVNIFFKIRKDMINRYKTIDTQLSFLLQHIQNSELHWWAWLIYSKDPVTGKPLFSDRELTDQDLELVNEKTASVIPFKEKRYFNTYGTPQLSRKMKVPTGLELLQKTSEKPEIDQNDIDQLTEKIKHSTDKTEQDGLVEERTVLQWKKLKQQRIGKWLDLGELLSEEKISAPALKNDTADPATNHENTKNTQESEPSTEVD</sequence>
<organism evidence="2 3">
    <name type="scientific">Hyphopichia burtonii NRRL Y-1933</name>
    <dbReference type="NCBI Taxonomy" id="984485"/>
    <lineage>
        <taxon>Eukaryota</taxon>
        <taxon>Fungi</taxon>
        <taxon>Dikarya</taxon>
        <taxon>Ascomycota</taxon>
        <taxon>Saccharomycotina</taxon>
        <taxon>Pichiomycetes</taxon>
        <taxon>Debaryomycetaceae</taxon>
        <taxon>Hyphopichia</taxon>
    </lineage>
</organism>
<keyword evidence="3" id="KW-1185">Reference proteome</keyword>
<dbReference type="AlphaFoldDB" id="A0A1E4RM73"/>
<feature type="non-terminal residue" evidence="2">
    <location>
        <position position="512"/>
    </location>
</feature>
<feature type="non-terminal residue" evidence="2">
    <location>
        <position position="1"/>
    </location>
</feature>
<proteinExistence type="predicted"/>
<dbReference type="InterPro" id="IPR021861">
    <property type="entry name" value="THO_THOC1"/>
</dbReference>
<evidence type="ECO:0000313" key="3">
    <source>
        <dbReference type="Proteomes" id="UP000095085"/>
    </source>
</evidence>
<evidence type="ECO:0000256" key="1">
    <source>
        <dbReference type="SAM" id="MobiDB-lite"/>
    </source>
</evidence>
<dbReference type="Proteomes" id="UP000095085">
    <property type="component" value="Unassembled WGS sequence"/>
</dbReference>
<name>A0A1E4RM73_9ASCO</name>
<evidence type="ECO:0000313" key="2">
    <source>
        <dbReference type="EMBL" id="ODV68364.1"/>
    </source>
</evidence>
<dbReference type="STRING" id="984485.A0A1E4RM73"/>
<feature type="region of interest" description="Disordered" evidence="1">
    <location>
        <begin position="481"/>
        <end position="512"/>
    </location>
</feature>
<dbReference type="OrthoDB" id="4082726at2759"/>
<dbReference type="EMBL" id="KV454539">
    <property type="protein sequence ID" value="ODV68364.1"/>
    <property type="molecule type" value="Genomic_DNA"/>
</dbReference>
<accession>A0A1E4RM73</accession>
<gene>
    <name evidence="2" type="ORF">HYPBUDRAFT_87807</name>
</gene>
<dbReference type="GeneID" id="30998354"/>
<dbReference type="RefSeq" id="XP_020077431.1">
    <property type="nucleotide sequence ID" value="XM_020223805.1"/>
</dbReference>
<dbReference type="Pfam" id="PF11957">
    <property type="entry name" value="efThoc1"/>
    <property type="match status" value="1"/>
</dbReference>
<reference evidence="3" key="1">
    <citation type="submission" date="2016-05" db="EMBL/GenBank/DDBJ databases">
        <title>Comparative genomics of biotechnologically important yeasts.</title>
        <authorList>
            <consortium name="DOE Joint Genome Institute"/>
            <person name="Riley R."/>
            <person name="Haridas S."/>
            <person name="Wolfe K.H."/>
            <person name="Lopes M.R."/>
            <person name="Hittinger C.T."/>
            <person name="Goker M."/>
            <person name="Salamov A."/>
            <person name="Wisecaver J."/>
            <person name="Long T.M."/>
            <person name="Aerts A.L."/>
            <person name="Barry K."/>
            <person name="Choi C."/>
            <person name="Clum A."/>
            <person name="Coughlan A.Y."/>
            <person name="Deshpande S."/>
            <person name="Douglass A.P."/>
            <person name="Hanson S.J."/>
            <person name="Klenk H.-P."/>
            <person name="Labutti K."/>
            <person name="Lapidus A."/>
            <person name="Lindquist E."/>
            <person name="Lipzen A."/>
            <person name="Meier-Kolthoff J.P."/>
            <person name="Ohm R.A."/>
            <person name="Otillar R.P."/>
            <person name="Pangilinan J."/>
            <person name="Peng Y."/>
            <person name="Rokas A."/>
            <person name="Rosa C.A."/>
            <person name="Scheuner C."/>
            <person name="Sibirny A.A."/>
            <person name="Slot J.C."/>
            <person name="Stielow J.B."/>
            <person name="Sun H."/>
            <person name="Kurtzman C.P."/>
            <person name="Blackwell M."/>
            <person name="Grigoriev I.V."/>
            <person name="Jeffries T.W."/>
        </authorList>
    </citation>
    <scope>NUCLEOTIDE SEQUENCE [LARGE SCALE GENOMIC DNA]</scope>
    <source>
        <strain evidence="3">NRRL Y-1933</strain>
    </source>
</reference>
<protein>
    <submittedName>
        <fullName evidence="2">Uncharacterized protein</fullName>
    </submittedName>
</protein>